<reference evidence="15 16" key="1">
    <citation type="journal article" date="2017" name="Nat. Commun.">
        <title>Genome assembly with in vitro proximity ligation data and whole-genome triplication in lettuce.</title>
        <authorList>
            <person name="Reyes-Chin-Wo S."/>
            <person name="Wang Z."/>
            <person name="Yang X."/>
            <person name="Kozik A."/>
            <person name="Arikit S."/>
            <person name="Song C."/>
            <person name="Xia L."/>
            <person name="Froenicke L."/>
            <person name="Lavelle D.O."/>
            <person name="Truco M.J."/>
            <person name="Xia R."/>
            <person name="Zhu S."/>
            <person name="Xu C."/>
            <person name="Xu H."/>
            <person name="Xu X."/>
            <person name="Cox K."/>
            <person name="Korf I."/>
            <person name="Meyers B.C."/>
            <person name="Michelmore R.W."/>
        </authorList>
    </citation>
    <scope>NUCLEOTIDE SEQUENCE [LARGE SCALE GENOMIC DNA]</scope>
    <source>
        <strain evidence="16">cv. Salinas</strain>
        <tissue evidence="15">Seedlings</tissue>
    </source>
</reference>
<organism evidence="15 16">
    <name type="scientific">Lactuca sativa</name>
    <name type="common">Garden lettuce</name>
    <dbReference type="NCBI Taxonomy" id="4236"/>
    <lineage>
        <taxon>Eukaryota</taxon>
        <taxon>Viridiplantae</taxon>
        <taxon>Streptophyta</taxon>
        <taxon>Embryophyta</taxon>
        <taxon>Tracheophyta</taxon>
        <taxon>Spermatophyta</taxon>
        <taxon>Magnoliopsida</taxon>
        <taxon>eudicotyledons</taxon>
        <taxon>Gunneridae</taxon>
        <taxon>Pentapetalae</taxon>
        <taxon>asterids</taxon>
        <taxon>campanulids</taxon>
        <taxon>Asterales</taxon>
        <taxon>Asteraceae</taxon>
        <taxon>Cichorioideae</taxon>
        <taxon>Cichorieae</taxon>
        <taxon>Lactucinae</taxon>
        <taxon>Lactuca</taxon>
    </lineage>
</organism>
<dbReference type="Pfam" id="PF08263">
    <property type="entry name" value="LRRNT_2"/>
    <property type="match status" value="1"/>
</dbReference>
<keyword evidence="11" id="KW-0325">Glycoprotein</keyword>
<evidence type="ECO:0000256" key="7">
    <source>
        <dbReference type="ARBA" id="ARBA00022737"/>
    </source>
</evidence>
<dbReference type="SMART" id="SM00365">
    <property type="entry name" value="LRR_SD22"/>
    <property type="match status" value="5"/>
</dbReference>
<proteinExistence type="inferred from homology"/>
<evidence type="ECO:0000256" key="9">
    <source>
        <dbReference type="ARBA" id="ARBA00023136"/>
    </source>
</evidence>
<evidence type="ECO:0000313" key="15">
    <source>
        <dbReference type="EMBL" id="KAJ0222716.1"/>
    </source>
</evidence>
<dbReference type="Pfam" id="PF13516">
    <property type="entry name" value="LRR_6"/>
    <property type="match status" value="1"/>
</dbReference>
<evidence type="ECO:0000313" key="16">
    <source>
        <dbReference type="Proteomes" id="UP000235145"/>
    </source>
</evidence>
<keyword evidence="6 13" id="KW-0732">Signal</keyword>
<evidence type="ECO:0000256" key="10">
    <source>
        <dbReference type="ARBA" id="ARBA00023170"/>
    </source>
</evidence>
<dbReference type="Pfam" id="PF13855">
    <property type="entry name" value="LRR_8"/>
    <property type="match status" value="3"/>
</dbReference>
<evidence type="ECO:0000256" key="6">
    <source>
        <dbReference type="ARBA" id="ARBA00022729"/>
    </source>
</evidence>
<keyword evidence="10" id="KW-0675">Receptor</keyword>
<evidence type="ECO:0000256" key="3">
    <source>
        <dbReference type="ARBA" id="ARBA00022475"/>
    </source>
</evidence>
<dbReference type="SUPFAM" id="SSF52058">
    <property type="entry name" value="L domain-like"/>
    <property type="match status" value="1"/>
</dbReference>
<keyword evidence="8 12" id="KW-1133">Transmembrane helix</keyword>
<dbReference type="GO" id="GO:0051707">
    <property type="term" value="P:response to other organism"/>
    <property type="evidence" value="ECO:0007669"/>
    <property type="project" value="UniProtKB-ARBA"/>
</dbReference>
<evidence type="ECO:0000256" key="2">
    <source>
        <dbReference type="ARBA" id="ARBA00009592"/>
    </source>
</evidence>
<dbReference type="PROSITE" id="PS51450">
    <property type="entry name" value="LRR"/>
    <property type="match status" value="3"/>
</dbReference>
<evidence type="ECO:0000256" key="4">
    <source>
        <dbReference type="ARBA" id="ARBA00022614"/>
    </source>
</evidence>
<dbReference type="InterPro" id="IPR032675">
    <property type="entry name" value="LRR_dom_sf"/>
</dbReference>
<dbReference type="OrthoDB" id="442066at2759"/>
<comment type="caution">
    <text evidence="15">The sequence shown here is derived from an EMBL/GenBank/DDBJ whole genome shotgun (WGS) entry which is preliminary data.</text>
</comment>
<protein>
    <recommendedName>
        <fullName evidence="14">Leucine-rich repeat-containing N-terminal plant-type domain-containing protein</fullName>
    </recommendedName>
</protein>
<dbReference type="PANTHER" id="PTHR48061:SF2">
    <property type="entry name" value="RECEPTOR LIKE PROTEIN 30-LIKE"/>
    <property type="match status" value="1"/>
</dbReference>
<dbReference type="SMART" id="SM00369">
    <property type="entry name" value="LRR_TYP"/>
    <property type="match status" value="13"/>
</dbReference>
<name>A0A9R1WHU0_LACSA</name>
<accession>A0A9R1WHU0</accession>
<evidence type="ECO:0000256" key="1">
    <source>
        <dbReference type="ARBA" id="ARBA00004251"/>
    </source>
</evidence>
<dbReference type="Pfam" id="PF00560">
    <property type="entry name" value="LRR_1"/>
    <property type="match status" value="5"/>
</dbReference>
<evidence type="ECO:0000256" key="13">
    <source>
        <dbReference type="SAM" id="SignalP"/>
    </source>
</evidence>
<dbReference type="GO" id="GO:0006952">
    <property type="term" value="P:defense response"/>
    <property type="evidence" value="ECO:0007669"/>
    <property type="project" value="UniProtKB-ARBA"/>
</dbReference>
<evidence type="ECO:0000256" key="12">
    <source>
        <dbReference type="SAM" id="Phobius"/>
    </source>
</evidence>
<dbReference type="FunFam" id="3.80.10.10:FF:000041">
    <property type="entry name" value="LRR receptor-like serine/threonine-protein kinase ERECTA"/>
    <property type="match status" value="1"/>
</dbReference>
<dbReference type="EMBL" id="NBSK02000002">
    <property type="protein sequence ID" value="KAJ0222716.1"/>
    <property type="molecule type" value="Genomic_DNA"/>
</dbReference>
<dbReference type="InterPro" id="IPR013210">
    <property type="entry name" value="LRR_N_plant-typ"/>
</dbReference>
<evidence type="ECO:0000256" key="11">
    <source>
        <dbReference type="ARBA" id="ARBA00023180"/>
    </source>
</evidence>
<comment type="similarity">
    <text evidence="2">Belongs to the RLP family.</text>
</comment>
<dbReference type="SUPFAM" id="SSF52047">
    <property type="entry name" value="RNI-like"/>
    <property type="match status" value="1"/>
</dbReference>
<dbReference type="PRINTS" id="PR00019">
    <property type="entry name" value="LEURICHRPT"/>
</dbReference>
<dbReference type="AlphaFoldDB" id="A0A9R1WHU0"/>
<keyword evidence="16" id="KW-1185">Reference proteome</keyword>
<keyword evidence="4" id="KW-0433">Leucine-rich repeat</keyword>
<dbReference type="InterPro" id="IPR046956">
    <property type="entry name" value="RLP23-like"/>
</dbReference>
<dbReference type="PANTHER" id="PTHR48061">
    <property type="entry name" value="LEUCINE-RICH REPEAT RECEPTOR PROTEIN KINASE EMS1-LIKE-RELATED"/>
    <property type="match status" value="1"/>
</dbReference>
<keyword evidence="3" id="KW-1003">Cell membrane</keyword>
<feature type="domain" description="Leucine-rich repeat-containing N-terminal plant-type" evidence="14">
    <location>
        <begin position="75"/>
        <end position="93"/>
    </location>
</feature>
<dbReference type="GO" id="GO:0005886">
    <property type="term" value="C:plasma membrane"/>
    <property type="evidence" value="ECO:0007669"/>
    <property type="project" value="UniProtKB-SubCell"/>
</dbReference>
<evidence type="ECO:0000256" key="5">
    <source>
        <dbReference type="ARBA" id="ARBA00022692"/>
    </source>
</evidence>
<evidence type="ECO:0000259" key="14">
    <source>
        <dbReference type="Pfam" id="PF08263"/>
    </source>
</evidence>
<keyword evidence="7" id="KW-0677">Repeat</keyword>
<dbReference type="InterPro" id="IPR001611">
    <property type="entry name" value="Leu-rich_rpt"/>
</dbReference>
<dbReference type="Gene3D" id="3.80.10.10">
    <property type="entry name" value="Ribonuclease Inhibitor"/>
    <property type="match status" value="6"/>
</dbReference>
<sequence>MSNSNVLISISFLFFLISVASSSSFNATTHKCSLRQTLDLLLFKQNLSSINFSFDKSPYYSPCQDWLGSDYYPIMMNWNKNTDCCKWSGVTCNHYTGDVISIDLSCGMLQGTLHRNTSLFRLPHLQTLNLAYNDLTDSQLPRDFSNRLTHLNISQCGFTGSNSWEILLLPKLVSLDLSWNYGLHMQPDVLKNLLQNSSHLSELLMPQIHIGWVLPTFLNLSSSLKSLDLSYTDLQGKLLDNIFDLQYLEKLDLSANFDLTGPLPNVNTSLNIPLKRLDLSNCGLVGSLPKSLANLRHLTSLDLSYNNLTGILPSFLFTLPFLEDIILGSNTFSGGLPSTLFNHRSLKRLSLGRNQFNGKINGGSSQPSFIQLVNLTYLSLSWNNFTGLWDLDTLLSSLPNLEELHLSNTGLSVVTNNGSSSYVNPNFRRLGLAFCKLTLFPESLRTMKNLTYLDLSNNDIHGRIPDWAGKIGENGLYYLDLSYNSITGLPQFQWDGMEYLNLQSNQIQGSFPPSICNMSRLLLLDISNNSFRGVIPQCLGNINSFLQFLHLQSNQIQGQFPTSVCNMRNLVSLDVSDNSISGVIPQCLGNIISSLWMIDMGNNSFHGIIPDVYEDCGELEGLILNGNQLQGEVPSSLSNCQSLMVLDLGNNNIKGTFPHWLGDLPKLQALVLKSNKFHGPIETPSSKENTFPSMRVLDLSHNWFAGHLPQKYLKSFNAMKNVVKNSTTPTYLSMGGMYYSVTTAVKGRDLEFPKISVDYVIVVLSNNRFEGEIPGIIGCLVSLKVLDLSHNSLTGKIPSVLGNLLEIESLDLSWNQLTGEIPQSLAHLTFIGFLNLSQNHLVGRIPSGRQFSTFEASSFGWNPELCGLPLPTKCERRQETQLEIDGDGDGDGESGFTWRVVILGYGCGTLLGLVMGYVMLSTGRPKWFNAIADAGEHMIRTRHKKRRYVYIGK</sequence>
<dbReference type="InterPro" id="IPR003591">
    <property type="entry name" value="Leu-rich_rpt_typical-subtyp"/>
</dbReference>
<feature type="signal peptide" evidence="13">
    <location>
        <begin position="1"/>
        <end position="22"/>
    </location>
</feature>
<evidence type="ECO:0000256" key="8">
    <source>
        <dbReference type="ARBA" id="ARBA00022989"/>
    </source>
</evidence>
<gene>
    <name evidence="15" type="ORF">LSAT_V11C200095820</name>
</gene>
<keyword evidence="5 12" id="KW-0812">Transmembrane</keyword>
<comment type="subcellular location">
    <subcellularLocation>
        <location evidence="1">Cell membrane</location>
        <topology evidence="1">Single-pass type I membrane protein</topology>
    </subcellularLocation>
</comment>
<feature type="transmembrane region" description="Helical" evidence="12">
    <location>
        <begin position="896"/>
        <end position="920"/>
    </location>
</feature>
<keyword evidence="9 12" id="KW-0472">Membrane</keyword>
<dbReference type="FunFam" id="3.80.10.10:FF:000213">
    <property type="entry name" value="Tyrosine-sulfated glycopeptide receptor 1"/>
    <property type="match status" value="1"/>
</dbReference>
<feature type="chain" id="PRO_5040282461" description="Leucine-rich repeat-containing N-terminal plant-type domain-containing protein" evidence="13">
    <location>
        <begin position="23"/>
        <end position="953"/>
    </location>
</feature>
<dbReference type="Proteomes" id="UP000235145">
    <property type="component" value="Unassembled WGS sequence"/>
</dbReference>
<dbReference type="FunFam" id="3.80.10.10:FF:000383">
    <property type="entry name" value="Leucine-rich repeat receptor protein kinase EMS1"/>
    <property type="match status" value="1"/>
</dbReference>